<organism evidence="1 2">
    <name type="scientific">Deinococcus metalli</name>
    <dbReference type="NCBI Taxonomy" id="1141878"/>
    <lineage>
        <taxon>Bacteria</taxon>
        <taxon>Thermotogati</taxon>
        <taxon>Deinococcota</taxon>
        <taxon>Deinococci</taxon>
        <taxon>Deinococcales</taxon>
        <taxon>Deinococcaceae</taxon>
        <taxon>Deinococcus</taxon>
    </lineage>
</organism>
<evidence type="ECO:0000313" key="1">
    <source>
        <dbReference type="EMBL" id="GHF33639.1"/>
    </source>
</evidence>
<comment type="caution">
    <text evidence="1">The sequence shown here is derived from an EMBL/GenBank/DDBJ whole genome shotgun (WGS) entry which is preliminary data.</text>
</comment>
<accession>A0ABQ3JJ70</accession>
<dbReference type="EMBL" id="BNAJ01000001">
    <property type="protein sequence ID" value="GHF33639.1"/>
    <property type="molecule type" value="Genomic_DNA"/>
</dbReference>
<dbReference type="Proteomes" id="UP000619376">
    <property type="component" value="Unassembled WGS sequence"/>
</dbReference>
<name>A0ABQ3JJ70_9DEIO</name>
<gene>
    <name evidence="1" type="ORF">GCM10017781_08000</name>
</gene>
<protein>
    <submittedName>
        <fullName evidence="1">Uncharacterized protein</fullName>
    </submittedName>
</protein>
<evidence type="ECO:0000313" key="2">
    <source>
        <dbReference type="Proteomes" id="UP000619376"/>
    </source>
</evidence>
<keyword evidence="2" id="KW-1185">Reference proteome</keyword>
<reference evidence="2" key="1">
    <citation type="journal article" date="2019" name="Int. J. Syst. Evol. Microbiol.">
        <title>The Global Catalogue of Microorganisms (GCM) 10K type strain sequencing project: providing services to taxonomists for standard genome sequencing and annotation.</title>
        <authorList>
            <consortium name="The Broad Institute Genomics Platform"/>
            <consortium name="The Broad Institute Genome Sequencing Center for Infectious Disease"/>
            <person name="Wu L."/>
            <person name="Ma J."/>
        </authorList>
    </citation>
    <scope>NUCLEOTIDE SEQUENCE [LARGE SCALE GENOMIC DNA]</scope>
    <source>
        <strain evidence="2">CGMCC 1.18437</strain>
    </source>
</reference>
<sequence length="86" mass="9531">MALFAAGQQRLAVRAPREPEHGVLVMVCTPASPSSPDIEDPDLILFFHNGEPITVWADNKPGAVRAEVVKPHRVLFWELPRTLLAH</sequence>
<proteinExistence type="predicted"/>